<gene>
    <name evidence="8" type="ORF">DNL40_12380</name>
</gene>
<dbReference type="PANTHER" id="PTHR10851:SF0">
    <property type="entry name" value="PYRIDOXINE-5'-PHOSPHATE OXIDASE"/>
    <property type="match status" value="1"/>
</dbReference>
<name>A0A2W5WM05_9MICO</name>
<comment type="similarity">
    <text evidence="1">Belongs to the pyridoxamine 5'-phosphate oxidase family.</text>
</comment>
<dbReference type="InterPro" id="IPR011576">
    <property type="entry name" value="Pyridox_Oxase_N"/>
</dbReference>
<dbReference type="Gene3D" id="2.30.110.10">
    <property type="entry name" value="Electron Transport, Fmn-binding Protein, Chain A"/>
    <property type="match status" value="1"/>
</dbReference>
<organism evidence="8 9">
    <name type="scientific">Xylanimonas oleitrophica</name>
    <dbReference type="NCBI Taxonomy" id="2607479"/>
    <lineage>
        <taxon>Bacteria</taxon>
        <taxon>Bacillati</taxon>
        <taxon>Actinomycetota</taxon>
        <taxon>Actinomycetes</taxon>
        <taxon>Micrococcales</taxon>
        <taxon>Promicromonosporaceae</taxon>
        <taxon>Xylanimonas</taxon>
    </lineage>
</organism>
<dbReference type="GO" id="GO:0008615">
    <property type="term" value="P:pyridoxine biosynthetic process"/>
    <property type="evidence" value="ECO:0007669"/>
    <property type="project" value="InterPro"/>
</dbReference>
<proteinExistence type="inferred from homology"/>
<dbReference type="SUPFAM" id="SSF50475">
    <property type="entry name" value="FMN-binding split barrel"/>
    <property type="match status" value="1"/>
</dbReference>
<evidence type="ECO:0000256" key="3">
    <source>
        <dbReference type="ARBA" id="ARBA00022643"/>
    </source>
</evidence>
<sequence>MSLRDRLRSLPAFPPGLPALDPATTPPEPLALFTTWFDEAVAAGASAPHATTLSTADAAGRVHARTLLLKDVTADGFWFASHARSPKGRDLVENPNASMTFFWPVLGRQVRVTGAARRGCAQDSAADFLARPEASRASGLVGRQSEPLPHLDDHAAAFAGALDRVRQDPGLVAPDWTAYVLAPRSVEFWQAREAAGPVRLRYRAGRGGGGATTWERGLLWP</sequence>
<feature type="binding site" evidence="5">
    <location>
        <position position="109"/>
    </location>
    <ligand>
        <name>FMN</name>
        <dbReference type="ChEBI" id="CHEBI:58210"/>
    </ligand>
</feature>
<protein>
    <submittedName>
        <fullName evidence="8">Pyridoxal 5'-phosphate synthase</fullName>
    </submittedName>
</protein>
<feature type="domain" description="Pyridoxamine 5'-phosphate oxidase N-terminal" evidence="6">
    <location>
        <begin position="38"/>
        <end position="149"/>
    </location>
</feature>
<evidence type="ECO:0000313" key="9">
    <source>
        <dbReference type="Proteomes" id="UP000248783"/>
    </source>
</evidence>
<evidence type="ECO:0000256" key="1">
    <source>
        <dbReference type="ARBA" id="ARBA00007301"/>
    </source>
</evidence>
<evidence type="ECO:0000259" key="7">
    <source>
        <dbReference type="Pfam" id="PF10590"/>
    </source>
</evidence>
<keyword evidence="9" id="KW-1185">Reference proteome</keyword>
<evidence type="ECO:0000313" key="8">
    <source>
        <dbReference type="EMBL" id="PZR52230.1"/>
    </source>
</evidence>
<dbReference type="Pfam" id="PF10590">
    <property type="entry name" value="PNP_phzG_C"/>
    <property type="match status" value="1"/>
</dbReference>
<dbReference type="InterPro" id="IPR000659">
    <property type="entry name" value="Pyridox_Oxase"/>
</dbReference>
<dbReference type="InterPro" id="IPR019576">
    <property type="entry name" value="Pyridoxamine_oxidase_dimer_C"/>
</dbReference>
<evidence type="ECO:0000259" key="6">
    <source>
        <dbReference type="Pfam" id="PF01243"/>
    </source>
</evidence>
<dbReference type="EMBL" id="QKWH01000011">
    <property type="protein sequence ID" value="PZR52230.1"/>
    <property type="molecule type" value="Genomic_DNA"/>
</dbReference>
<keyword evidence="4" id="KW-0560">Oxidoreductase</keyword>
<keyword evidence="3 5" id="KW-0288">FMN</keyword>
<dbReference type="InterPro" id="IPR012349">
    <property type="entry name" value="Split_barrel_FMN-bd"/>
</dbReference>
<evidence type="ECO:0000256" key="4">
    <source>
        <dbReference type="ARBA" id="ARBA00023002"/>
    </source>
</evidence>
<evidence type="ECO:0000256" key="5">
    <source>
        <dbReference type="PIRSR" id="PIRSR000190-2"/>
    </source>
</evidence>
<dbReference type="NCBIfam" id="NF004231">
    <property type="entry name" value="PRK05679.1"/>
    <property type="match status" value="1"/>
</dbReference>
<dbReference type="GO" id="GO:0010181">
    <property type="term" value="F:FMN binding"/>
    <property type="evidence" value="ECO:0007669"/>
    <property type="project" value="InterPro"/>
</dbReference>
<dbReference type="GO" id="GO:0004733">
    <property type="term" value="F:pyridoxamine phosphate oxidase activity"/>
    <property type="evidence" value="ECO:0007669"/>
    <property type="project" value="InterPro"/>
</dbReference>
<feature type="binding site" evidence="5">
    <location>
        <position position="199"/>
    </location>
    <ligand>
        <name>FMN</name>
        <dbReference type="ChEBI" id="CHEBI:58210"/>
    </ligand>
</feature>
<feature type="domain" description="Pyridoxine 5'-phosphate oxidase dimerisation C-terminal" evidence="7">
    <location>
        <begin position="176"/>
        <end position="221"/>
    </location>
</feature>
<dbReference type="PANTHER" id="PTHR10851">
    <property type="entry name" value="PYRIDOXINE-5-PHOSPHATE OXIDASE"/>
    <property type="match status" value="1"/>
</dbReference>
<comment type="cofactor">
    <cofactor evidence="5">
        <name>FMN</name>
        <dbReference type="ChEBI" id="CHEBI:58210"/>
    </cofactor>
    <text evidence="5">Binds 1 FMN per subunit.</text>
</comment>
<feature type="binding site" evidence="5">
    <location>
        <position position="87"/>
    </location>
    <ligand>
        <name>FMN</name>
        <dbReference type="ChEBI" id="CHEBI:58210"/>
    </ligand>
</feature>
<accession>A0A2W5WM05</accession>
<feature type="binding site" evidence="5">
    <location>
        <begin position="144"/>
        <end position="145"/>
    </location>
    <ligand>
        <name>FMN</name>
        <dbReference type="ChEBI" id="CHEBI:58210"/>
    </ligand>
</feature>
<comment type="caution">
    <text evidence="8">The sequence shown here is derived from an EMBL/GenBank/DDBJ whole genome shotgun (WGS) entry which is preliminary data.</text>
</comment>
<dbReference type="Pfam" id="PF01243">
    <property type="entry name" value="PNPOx_N"/>
    <property type="match status" value="1"/>
</dbReference>
<keyword evidence="2" id="KW-0285">Flavoprotein</keyword>
<evidence type="ECO:0000256" key="2">
    <source>
        <dbReference type="ARBA" id="ARBA00022630"/>
    </source>
</evidence>
<dbReference type="PIRSF" id="PIRSF000190">
    <property type="entry name" value="Pyd_amn-ph_oxd"/>
    <property type="match status" value="1"/>
</dbReference>
<reference evidence="8 9" key="1">
    <citation type="submission" date="2018-06" db="EMBL/GenBank/DDBJ databases">
        <title>Whole genome sequencing of a novel hydrocarbon degrading bacterial strain, PW21 isolated from oil contaminated produced water sample.</title>
        <authorList>
            <person name="Nagkirti P."/>
            <person name="Shaikh A."/>
            <person name="Gowdaman V."/>
            <person name="Engineer A.E."/>
            <person name="Dagar S."/>
            <person name="Dhakephalkar P.K."/>
        </authorList>
    </citation>
    <scope>NUCLEOTIDE SEQUENCE [LARGE SCALE GENOMIC DNA]</scope>
    <source>
        <strain evidence="8 9">PW21</strain>
    </source>
</reference>
<dbReference type="Proteomes" id="UP000248783">
    <property type="component" value="Unassembled WGS sequence"/>
</dbReference>
<feature type="binding site" evidence="5">
    <location>
        <begin position="65"/>
        <end position="70"/>
    </location>
    <ligand>
        <name>FMN</name>
        <dbReference type="ChEBI" id="CHEBI:58210"/>
    </ligand>
</feature>
<feature type="binding site" evidence="5">
    <location>
        <position position="189"/>
    </location>
    <ligand>
        <name>FMN</name>
        <dbReference type="ChEBI" id="CHEBI:58210"/>
    </ligand>
</feature>
<dbReference type="AlphaFoldDB" id="A0A2W5WM05"/>
<dbReference type="RefSeq" id="WP_111251574.1">
    <property type="nucleotide sequence ID" value="NZ_QKWH01000011.1"/>
</dbReference>